<dbReference type="RefSeq" id="WP_002046312.1">
    <property type="nucleotide sequence ID" value="NZ_NVGM01000042.1"/>
</dbReference>
<evidence type="ECO:0000313" key="3">
    <source>
        <dbReference type="Proteomes" id="UP000220078"/>
    </source>
</evidence>
<dbReference type="EMBL" id="NUSY01000009">
    <property type="protein sequence ID" value="PHE14973.1"/>
    <property type="molecule type" value="Genomic_DNA"/>
</dbReference>
<protein>
    <submittedName>
        <fullName evidence="2">Uncharacterized protein</fullName>
    </submittedName>
</protein>
<dbReference type="Proteomes" id="UP000224044">
    <property type="component" value="Unassembled WGS sequence"/>
</dbReference>
<dbReference type="Proteomes" id="UP000220078">
    <property type="component" value="Unassembled WGS sequence"/>
</dbReference>
<gene>
    <name evidence="1" type="ORF">CN551_31360</name>
    <name evidence="2" type="ORF">COF62_08245</name>
</gene>
<sequence length="64" mass="7106">MTGGGGCRLDEQLFLVFTFNCNSRCVDGEGLLLFFQLLNNIGVDDITTLGDWKKDKTSFTVIEV</sequence>
<evidence type="ECO:0000313" key="4">
    <source>
        <dbReference type="Proteomes" id="UP000224044"/>
    </source>
</evidence>
<reference evidence="2 4" key="1">
    <citation type="submission" date="2017-09" db="EMBL/GenBank/DDBJ databases">
        <title>Large-scale bioinformatics analysis of Bacillus genomes uncovers conserved roles of natural products in bacterial physiology.</title>
        <authorList>
            <consortium name="Agbiome Team Llc"/>
            <person name="Bleich R.M."/>
            <person name="Grubbs K.J."/>
            <person name="Santa Maria K.C."/>
            <person name="Allen S.E."/>
            <person name="Farag S."/>
            <person name="Shank E.A."/>
            <person name="Bowers A."/>
        </authorList>
    </citation>
    <scope>NUCLEOTIDE SEQUENCE [LARGE SCALE GENOMIC DNA]</scope>
    <source>
        <strain evidence="2 4">AFS042148</strain>
    </source>
</reference>
<accession>A0AAP8F523</accession>
<evidence type="ECO:0000313" key="2">
    <source>
        <dbReference type="EMBL" id="PHE14973.1"/>
    </source>
</evidence>
<evidence type="ECO:0000313" key="1">
    <source>
        <dbReference type="EMBL" id="PEN81021.1"/>
    </source>
</evidence>
<name>A0AAP8F523_9BACI</name>
<dbReference type="AlphaFoldDB" id="A0AAP8F523"/>
<organism evidence="2 4">
    <name type="scientific">Bacillus toyonensis</name>
    <dbReference type="NCBI Taxonomy" id="155322"/>
    <lineage>
        <taxon>Bacteria</taxon>
        <taxon>Bacillati</taxon>
        <taxon>Bacillota</taxon>
        <taxon>Bacilli</taxon>
        <taxon>Bacillales</taxon>
        <taxon>Bacillaceae</taxon>
        <taxon>Bacillus</taxon>
        <taxon>Bacillus cereus group</taxon>
    </lineage>
</organism>
<proteinExistence type="predicted"/>
<comment type="caution">
    <text evidence="2">The sequence shown here is derived from an EMBL/GenBank/DDBJ whole genome shotgun (WGS) entry which is preliminary data.</text>
</comment>
<reference evidence="1 3" key="2">
    <citation type="submission" date="2017-09" db="EMBL/GenBank/DDBJ databases">
        <title>Large-scale bioinformatics analysis of Bacillus genomes uncovers conserved roles of natural products in bacterial physiology.</title>
        <authorList>
            <consortium name="Agbiome Team Llc"/>
            <person name="Bleich R.M."/>
            <person name="Kirk G.J."/>
            <person name="Santa Maria K.C."/>
            <person name="Allen S.E."/>
            <person name="Farag S."/>
            <person name="Shank E.A."/>
            <person name="Bowers A."/>
        </authorList>
    </citation>
    <scope>NUCLEOTIDE SEQUENCE [LARGE SCALE GENOMIC DNA]</scope>
    <source>
        <strain evidence="1 3">AFS027629</strain>
    </source>
</reference>
<dbReference type="EMBL" id="NUAP01000096">
    <property type="protein sequence ID" value="PEN81021.1"/>
    <property type="molecule type" value="Genomic_DNA"/>
</dbReference>